<protein>
    <submittedName>
        <fullName evidence="2">Uncharacterized protein</fullName>
    </submittedName>
</protein>
<accession>A0A834TAD4</accession>
<sequence>MDADDGERLAELQKTNAAKLRAKRTHAQSRQSREARPRYTLERDK</sequence>
<evidence type="ECO:0000313" key="3">
    <source>
        <dbReference type="Proteomes" id="UP000634136"/>
    </source>
</evidence>
<reference evidence="2" key="1">
    <citation type="submission" date="2020-09" db="EMBL/GenBank/DDBJ databases">
        <title>Genome-Enabled Discovery of Anthraquinone Biosynthesis in Senna tora.</title>
        <authorList>
            <person name="Kang S.-H."/>
            <person name="Pandey R.P."/>
            <person name="Lee C.-M."/>
            <person name="Sim J.-S."/>
            <person name="Jeong J.-T."/>
            <person name="Choi B.-S."/>
            <person name="Jung M."/>
            <person name="Ginzburg D."/>
            <person name="Zhao K."/>
            <person name="Won S.Y."/>
            <person name="Oh T.-J."/>
            <person name="Yu Y."/>
            <person name="Kim N.-H."/>
            <person name="Lee O.R."/>
            <person name="Lee T.-H."/>
            <person name="Bashyal P."/>
            <person name="Kim T.-S."/>
            <person name="Lee W.-H."/>
            <person name="Kawkins C."/>
            <person name="Kim C.-K."/>
            <person name="Kim J.S."/>
            <person name="Ahn B.O."/>
            <person name="Rhee S.Y."/>
            <person name="Sohng J.K."/>
        </authorList>
    </citation>
    <scope>NUCLEOTIDE SEQUENCE</scope>
    <source>
        <tissue evidence="2">Leaf</tissue>
    </source>
</reference>
<dbReference type="EMBL" id="JAAIUW010000008">
    <property type="protein sequence ID" value="KAF7818034.1"/>
    <property type="molecule type" value="Genomic_DNA"/>
</dbReference>
<proteinExistence type="predicted"/>
<comment type="caution">
    <text evidence="2">The sequence shown here is derived from an EMBL/GenBank/DDBJ whole genome shotgun (WGS) entry which is preliminary data.</text>
</comment>
<gene>
    <name evidence="2" type="ORF">G2W53_023489</name>
</gene>
<dbReference type="AlphaFoldDB" id="A0A834TAD4"/>
<keyword evidence="3" id="KW-1185">Reference proteome</keyword>
<name>A0A834TAD4_9FABA</name>
<feature type="region of interest" description="Disordered" evidence="1">
    <location>
        <begin position="15"/>
        <end position="45"/>
    </location>
</feature>
<dbReference type="Proteomes" id="UP000634136">
    <property type="component" value="Unassembled WGS sequence"/>
</dbReference>
<evidence type="ECO:0000313" key="2">
    <source>
        <dbReference type="EMBL" id="KAF7818034.1"/>
    </source>
</evidence>
<evidence type="ECO:0000256" key="1">
    <source>
        <dbReference type="SAM" id="MobiDB-lite"/>
    </source>
</evidence>
<feature type="compositionally biased region" description="Basic and acidic residues" evidence="1">
    <location>
        <begin position="31"/>
        <end position="45"/>
    </location>
</feature>
<organism evidence="2 3">
    <name type="scientific">Senna tora</name>
    <dbReference type="NCBI Taxonomy" id="362788"/>
    <lineage>
        <taxon>Eukaryota</taxon>
        <taxon>Viridiplantae</taxon>
        <taxon>Streptophyta</taxon>
        <taxon>Embryophyta</taxon>
        <taxon>Tracheophyta</taxon>
        <taxon>Spermatophyta</taxon>
        <taxon>Magnoliopsida</taxon>
        <taxon>eudicotyledons</taxon>
        <taxon>Gunneridae</taxon>
        <taxon>Pentapetalae</taxon>
        <taxon>rosids</taxon>
        <taxon>fabids</taxon>
        <taxon>Fabales</taxon>
        <taxon>Fabaceae</taxon>
        <taxon>Caesalpinioideae</taxon>
        <taxon>Cassia clade</taxon>
        <taxon>Senna</taxon>
    </lineage>
</organism>